<dbReference type="SUPFAM" id="SSF54593">
    <property type="entry name" value="Glyoxalase/Bleomycin resistance protein/Dihydroxybiphenyl dioxygenase"/>
    <property type="match status" value="1"/>
</dbReference>
<organism evidence="1 2">
    <name type="scientific">Bionectria ochroleuca</name>
    <name type="common">Gliocladium roseum</name>
    <dbReference type="NCBI Taxonomy" id="29856"/>
    <lineage>
        <taxon>Eukaryota</taxon>
        <taxon>Fungi</taxon>
        <taxon>Dikarya</taxon>
        <taxon>Ascomycota</taxon>
        <taxon>Pezizomycotina</taxon>
        <taxon>Sordariomycetes</taxon>
        <taxon>Hypocreomycetidae</taxon>
        <taxon>Hypocreales</taxon>
        <taxon>Bionectriaceae</taxon>
        <taxon>Clonostachys</taxon>
    </lineage>
</organism>
<evidence type="ECO:0000313" key="2">
    <source>
        <dbReference type="Proteomes" id="UP000766486"/>
    </source>
</evidence>
<sequence length="76" mass="8951">MLKKLSHVRYQHPDLDEISNFLKEFGMETSKKSTDEVWFRGFGLDHYVSYACKGPRKFLGGALEVESHEDLERWET</sequence>
<dbReference type="InterPro" id="IPR029068">
    <property type="entry name" value="Glyas_Bleomycin-R_OHBP_Dase"/>
</dbReference>
<name>A0ABY6U2M0_BIOOC</name>
<protein>
    <submittedName>
        <fullName evidence="1">Uncharacterized protein</fullName>
    </submittedName>
</protein>
<dbReference type="Proteomes" id="UP000766486">
    <property type="component" value="Unassembled WGS sequence"/>
</dbReference>
<dbReference type="Gene3D" id="3.10.180.10">
    <property type="entry name" value="2,3-Dihydroxybiphenyl 1,2-Dioxygenase, domain 1"/>
    <property type="match status" value="1"/>
</dbReference>
<reference evidence="1 2" key="1">
    <citation type="submission" date="2019-06" db="EMBL/GenBank/DDBJ databases">
        <authorList>
            <person name="Broberg M."/>
        </authorList>
    </citation>
    <scope>NUCLEOTIDE SEQUENCE [LARGE SCALE GENOMIC DNA]</scope>
</reference>
<dbReference type="EMBL" id="CABFNS010000715">
    <property type="protein sequence ID" value="VUC24147.1"/>
    <property type="molecule type" value="Genomic_DNA"/>
</dbReference>
<gene>
    <name evidence="1" type="ORF">CLO192961_LOCUS132702</name>
</gene>
<proteinExistence type="predicted"/>
<keyword evidence="2" id="KW-1185">Reference proteome</keyword>
<comment type="caution">
    <text evidence="1">The sequence shown here is derived from an EMBL/GenBank/DDBJ whole genome shotgun (WGS) entry which is preliminary data.</text>
</comment>
<accession>A0ABY6U2M0</accession>
<evidence type="ECO:0000313" key="1">
    <source>
        <dbReference type="EMBL" id="VUC24147.1"/>
    </source>
</evidence>